<reference evidence="3" key="1">
    <citation type="journal article" date="2019" name="Int. J. Syst. Evol. Microbiol.">
        <title>The Global Catalogue of Microorganisms (GCM) 10K type strain sequencing project: providing services to taxonomists for standard genome sequencing and annotation.</title>
        <authorList>
            <consortium name="The Broad Institute Genomics Platform"/>
            <consortium name="The Broad Institute Genome Sequencing Center for Infectious Disease"/>
            <person name="Wu L."/>
            <person name="Ma J."/>
        </authorList>
    </citation>
    <scope>NUCLEOTIDE SEQUENCE [LARGE SCALE GENOMIC DNA]</scope>
    <source>
        <strain evidence="3">JCM 17214</strain>
    </source>
</reference>
<proteinExistence type="predicted"/>
<dbReference type="Proteomes" id="UP001499909">
    <property type="component" value="Unassembled WGS sequence"/>
</dbReference>
<name>A0ABP7MUA2_9BACT</name>
<protein>
    <recommendedName>
        <fullName evidence="1">Type I restriction enzyme R protein N-terminal domain-containing protein</fullName>
    </recommendedName>
</protein>
<keyword evidence="3" id="KW-1185">Reference proteome</keyword>
<dbReference type="RefSeq" id="WP_345111739.1">
    <property type="nucleotide sequence ID" value="NZ_BAABDH010000020.1"/>
</dbReference>
<dbReference type="EMBL" id="BAABDH010000020">
    <property type="protein sequence ID" value="GAA3928876.1"/>
    <property type="molecule type" value="Genomic_DNA"/>
</dbReference>
<evidence type="ECO:0000313" key="3">
    <source>
        <dbReference type="Proteomes" id="UP001499909"/>
    </source>
</evidence>
<feature type="domain" description="Type I restriction enzyme R protein N-terminal" evidence="1">
    <location>
        <begin position="19"/>
        <end position="119"/>
    </location>
</feature>
<dbReference type="InterPro" id="IPR029464">
    <property type="entry name" value="HSDR_N"/>
</dbReference>
<comment type="caution">
    <text evidence="2">The sequence shown here is derived from an EMBL/GenBank/DDBJ whole genome shotgun (WGS) entry which is preliminary data.</text>
</comment>
<gene>
    <name evidence="2" type="ORF">GCM10022406_13050</name>
</gene>
<accession>A0ABP7MUA2</accession>
<dbReference type="Pfam" id="PF13588">
    <property type="entry name" value="HSDR_N_2"/>
    <property type="match status" value="1"/>
</dbReference>
<evidence type="ECO:0000259" key="1">
    <source>
        <dbReference type="Pfam" id="PF13588"/>
    </source>
</evidence>
<sequence length="151" mass="17557">MLEILQDIRARLRANEYKNEEHVRLSLVARIVAASGWNIWDPTEVYTEFKATEKEDNTRVDVALFAKNFEADTIFIECKGHGRIGDDLAKVERQLRDYNRNHSALFTIITDGQQWRFYYSLTSGEFAQKLFAKVDLVVDNRVQFKSSLGCF</sequence>
<organism evidence="2 3">
    <name type="scientific">Hymenobacter algoricola</name>
    <dbReference type="NCBI Taxonomy" id="486267"/>
    <lineage>
        <taxon>Bacteria</taxon>
        <taxon>Pseudomonadati</taxon>
        <taxon>Bacteroidota</taxon>
        <taxon>Cytophagia</taxon>
        <taxon>Cytophagales</taxon>
        <taxon>Hymenobacteraceae</taxon>
        <taxon>Hymenobacter</taxon>
    </lineage>
</organism>
<evidence type="ECO:0000313" key="2">
    <source>
        <dbReference type="EMBL" id="GAA3928876.1"/>
    </source>
</evidence>